<evidence type="ECO:0000256" key="5">
    <source>
        <dbReference type="ARBA" id="ARBA00022705"/>
    </source>
</evidence>
<evidence type="ECO:0000256" key="4">
    <source>
        <dbReference type="ARBA" id="ARBA00022695"/>
    </source>
</evidence>
<dbReference type="Pfam" id="PF13177">
    <property type="entry name" value="DNA_pol3_delta2"/>
    <property type="match status" value="1"/>
</dbReference>
<keyword evidence="10" id="KW-1185">Reference proteome</keyword>
<dbReference type="Pfam" id="PF09115">
    <property type="entry name" value="DNApol3-delta_C"/>
    <property type="match status" value="1"/>
</dbReference>
<proteinExistence type="predicted"/>
<evidence type="ECO:0000256" key="3">
    <source>
        <dbReference type="ARBA" id="ARBA00022679"/>
    </source>
</evidence>
<evidence type="ECO:0000313" key="9">
    <source>
        <dbReference type="EMBL" id="UWP61075.1"/>
    </source>
</evidence>
<name>A0ABY5VKE5_9FIRM</name>
<evidence type="ECO:0000313" key="10">
    <source>
        <dbReference type="Proteomes" id="UP001060164"/>
    </source>
</evidence>
<dbReference type="InterPro" id="IPR015199">
    <property type="entry name" value="DNA_pol_III_delta_C"/>
</dbReference>
<dbReference type="InterPro" id="IPR050238">
    <property type="entry name" value="DNA_Rep/Repair_Clamp_Loader"/>
</dbReference>
<evidence type="ECO:0000256" key="6">
    <source>
        <dbReference type="ARBA" id="ARBA00022932"/>
    </source>
</evidence>
<evidence type="ECO:0000256" key="7">
    <source>
        <dbReference type="ARBA" id="ARBA00049244"/>
    </source>
</evidence>
<dbReference type="PANTHER" id="PTHR11669">
    <property type="entry name" value="REPLICATION FACTOR C / DNA POLYMERASE III GAMMA-TAU SUBUNIT"/>
    <property type="match status" value="1"/>
</dbReference>
<dbReference type="SUPFAM" id="SSF52540">
    <property type="entry name" value="P-loop containing nucleoside triphosphate hydrolases"/>
    <property type="match status" value="1"/>
</dbReference>
<evidence type="ECO:0000256" key="1">
    <source>
        <dbReference type="ARBA" id="ARBA00012417"/>
    </source>
</evidence>
<dbReference type="EMBL" id="CP102290">
    <property type="protein sequence ID" value="UWP61075.1"/>
    <property type="molecule type" value="Genomic_DNA"/>
</dbReference>
<reference evidence="9" key="1">
    <citation type="journal article" date="2022" name="Cell">
        <title>Design, construction, and in vivo augmentation of a complex gut microbiome.</title>
        <authorList>
            <person name="Cheng A.G."/>
            <person name="Ho P.Y."/>
            <person name="Aranda-Diaz A."/>
            <person name="Jain S."/>
            <person name="Yu F.B."/>
            <person name="Meng X."/>
            <person name="Wang M."/>
            <person name="Iakiviak M."/>
            <person name="Nagashima K."/>
            <person name="Zhao A."/>
            <person name="Murugkar P."/>
            <person name="Patil A."/>
            <person name="Atabakhsh K."/>
            <person name="Weakley A."/>
            <person name="Yan J."/>
            <person name="Brumbaugh A.R."/>
            <person name="Higginbottom S."/>
            <person name="Dimas A."/>
            <person name="Shiver A.L."/>
            <person name="Deutschbauer A."/>
            <person name="Neff N."/>
            <person name="Sonnenburg J.L."/>
            <person name="Huang K.C."/>
            <person name="Fischbach M.A."/>
        </authorList>
    </citation>
    <scope>NUCLEOTIDE SEQUENCE</scope>
    <source>
        <strain evidence="9">DSM 19829</strain>
    </source>
</reference>
<accession>A0ABY5VKE5</accession>
<evidence type="ECO:0000259" key="8">
    <source>
        <dbReference type="Pfam" id="PF09115"/>
    </source>
</evidence>
<dbReference type="Proteomes" id="UP001060164">
    <property type="component" value="Chromosome"/>
</dbReference>
<feature type="domain" description="DNA polymerase III delta subunit C-terminal" evidence="8">
    <location>
        <begin position="232"/>
        <end position="325"/>
    </location>
</feature>
<dbReference type="InterPro" id="IPR027417">
    <property type="entry name" value="P-loop_NTPase"/>
</dbReference>
<sequence>MSGFDSVIGHKDIIAHLQNAIESDKVSHAYIFEGETGSGKKLLATMFAMTLQCEEKGADPCLKCASCKKALSKNHPDIINITHEKPNSIGIEEIREQLTSDVDIRPYSSPHKIYIINDAQLLTLQAQNALLKTIEEPPAYAVILLLTNNIEALLPTISSRCVTLTLKAVGDDMVKEYLMERLHIPDYQAEVDASLAQGNIGKAEKIATSEEFSALADTALKILRHSGETELYEMVDAIKELTQDRQNINDYLDLFLMWFRDVLLFKATREVDSLVFKHEINYIKERARKSSYEGLETIIEAIEKAKVRLRANVNFDLTMELLFLTIREN</sequence>
<comment type="catalytic activity">
    <reaction evidence="7">
        <text>DNA(n) + a 2'-deoxyribonucleoside 5'-triphosphate = DNA(n+1) + diphosphate</text>
        <dbReference type="Rhea" id="RHEA:22508"/>
        <dbReference type="Rhea" id="RHEA-COMP:17339"/>
        <dbReference type="Rhea" id="RHEA-COMP:17340"/>
        <dbReference type="ChEBI" id="CHEBI:33019"/>
        <dbReference type="ChEBI" id="CHEBI:61560"/>
        <dbReference type="ChEBI" id="CHEBI:173112"/>
        <dbReference type="EC" id="2.7.7.7"/>
    </reaction>
</comment>
<dbReference type="PANTHER" id="PTHR11669:SF8">
    <property type="entry name" value="DNA POLYMERASE III SUBUNIT DELTA"/>
    <property type="match status" value="1"/>
</dbReference>
<dbReference type="NCBIfam" id="TIGR00678">
    <property type="entry name" value="holB"/>
    <property type="match status" value="1"/>
</dbReference>
<keyword evidence="5" id="KW-0235">DNA replication</keyword>
<dbReference type="EC" id="2.7.7.7" evidence="1"/>
<protein>
    <recommendedName>
        <fullName evidence="2">DNA polymerase III subunit delta'</fullName>
        <ecNumber evidence="1">2.7.7.7</ecNumber>
    </recommendedName>
</protein>
<keyword evidence="6" id="KW-0239">DNA-directed DNA polymerase</keyword>
<dbReference type="Gene3D" id="3.40.50.300">
    <property type="entry name" value="P-loop containing nucleotide triphosphate hydrolases"/>
    <property type="match status" value="1"/>
</dbReference>
<keyword evidence="4 9" id="KW-0548">Nucleotidyltransferase</keyword>
<gene>
    <name evidence="9" type="primary">holB</name>
    <name evidence="9" type="ORF">NQ502_08615</name>
</gene>
<dbReference type="InterPro" id="IPR004622">
    <property type="entry name" value="DNA_pol_HolB"/>
</dbReference>
<dbReference type="GO" id="GO:0003887">
    <property type="term" value="F:DNA-directed DNA polymerase activity"/>
    <property type="evidence" value="ECO:0007669"/>
    <property type="project" value="UniProtKB-EC"/>
</dbReference>
<dbReference type="RefSeq" id="WP_028529602.1">
    <property type="nucleotide sequence ID" value="NZ_CABLBR010000028.1"/>
</dbReference>
<evidence type="ECO:0000256" key="2">
    <source>
        <dbReference type="ARBA" id="ARBA00014363"/>
    </source>
</evidence>
<keyword evidence="3 9" id="KW-0808">Transferase</keyword>
<organism evidence="9 10">
    <name type="scientific">Ruminococcus gauvreauii</name>
    <dbReference type="NCBI Taxonomy" id="438033"/>
    <lineage>
        <taxon>Bacteria</taxon>
        <taxon>Bacillati</taxon>
        <taxon>Bacillota</taxon>
        <taxon>Clostridia</taxon>
        <taxon>Eubacteriales</taxon>
        <taxon>Oscillospiraceae</taxon>
        <taxon>Ruminococcus</taxon>
    </lineage>
</organism>